<feature type="transmembrane region" description="Helical" evidence="1">
    <location>
        <begin position="104"/>
        <end position="125"/>
    </location>
</feature>
<evidence type="ECO:0000313" key="2">
    <source>
        <dbReference type="EMBL" id="RNB89433.1"/>
    </source>
</evidence>
<dbReference type="Pfam" id="PF17314">
    <property type="entry name" value="DUF5360"/>
    <property type="match status" value="1"/>
</dbReference>
<dbReference type="RefSeq" id="WP_122917688.1">
    <property type="nucleotide sequence ID" value="NZ_RHHQ01000008.1"/>
</dbReference>
<evidence type="ECO:0000313" key="3">
    <source>
        <dbReference type="Proteomes" id="UP000271031"/>
    </source>
</evidence>
<dbReference type="Proteomes" id="UP000271031">
    <property type="component" value="Unassembled WGS sequence"/>
</dbReference>
<dbReference type="AlphaFoldDB" id="A0A3M8DMY0"/>
<keyword evidence="3" id="KW-1185">Reference proteome</keyword>
<evidence type="ECO:0000256" key="1">
    <source>
        <dbReference type="SAM" id="Phobius"/>
    </source>
</evidence>
<dbReference type="OrthoDB" id="2469007at2"/>
<protein>
    <recommendedName>
        <fullName evidence="4">YvaD family protein</fullName>
    </recommendedName>
</protein>
<organism evidence="2 3">
    <name type="scientific">Brevibacillus fluminis</name>
    <dbReference type="NCBI Taxonomy" id="511487"/>
    <lineage>
        <taxon>Bacteria</taxon>
        <taxon>Bacillati</taxon>
        <taxon>Bacillota</taxon>
        <taxon>Bacilli</taxon>
        <taxon>Bacillales</taxon>
        <taxon>Paenibacillaceae</taxon>
        <taxon>Brevibacillus</taxon>
    </lineage>
</organism>
<proteinExistence type="predicted"/>
<feature type="transmembrane region" description="Helical" evidence="1">
    <location>
        <begin position="7"/>
        <end position="25"/>
    </location>
</feature>
<gene>
    <name evidence="2" type="ORF">EDM56_09540</name>
</gene>
<keyword evidence="1" id="KW-1133">Transmembrane helix</keyword>
<name>A0A3M8DMY0_9BACL</name>
<accession>A0A3M8DMY0</accession>
<feature type="transmembrane region" description="Helical" evidence="1">
    <location>
        <begin position="77"/>
        <end position="98"/>
    </location>
</feature>
<evidence type="ECO:0008006" key="4">
    <source>
        <dbReference type="Google" id="ProtNLM"/>
    </source>
</evidence>
<comment type="caution">
    <text evidence="2">The sequence shown here is derived from an EMBL/GenBank/DDBJ whole genome shotgun (WGS) entry which is preliminary data.</text>
</comment>
<sequence length="140" mass="16757">MSRSLKGMFLFTDIGFVIYWVITYFELIPKAYLYQDYKNSLLVAWNWSFFPLDMFISMTGMISLYMHRKMDDRWRHAALISLILTFCSGLQAIVFWVIRLDFDPAWWIPNLFLLLYPLFFIRSVLSGSKHIGQHGQYELF</sequence>
<reference evidence="2 3" key="1">
    <citation type="submission" date="2018-10" db="EMBL/GenBank/DDBJ databases">
        <title>Phylogenomics of Brevibacillus.</title>
        <authorList>
            <person name="Dunlap C."/>
        </authorList>
    </citation>
    <scope>NUCLEOTIDE SEQUENCE [LARGE SCALE GENOMIC DNA]</scope>
    <source>
        <strain evidence="2 3">JCM 15716</strain>
    </source>
</reference>
<feature type="transmembrane region" description="Helical" evidence="1">
    <location>
        <begin position="45"/>
        <end position="65"/>
    </location>
</feature>
<dbReference type="EMBL" id="RHHQ01000008">
    <property type="protein sequence ID" value="RNB89433.1"/>
    <property type="molecule type" value="Genomic_DNA"/>
</dbReference>
<dbReference type="InterPro" id="IPR020348">
    <property type="entry name" value="Uncharacterised_YvaD"/>
</dbReference>
<keyword evidence="1" id="KW-0472">Membrane</keyword>
<keyword evidence="1" id="KW-0812">Transmembrane</keyword>